<dbReference type="AlphaFoldDB" id="A0A5C2S5Q9"/>
<feature type="compositionally biased region" description="Polar residues" evidence="1">
    <location>
        <begin position="257"/>
        <end position="274"/>
    </location>
</feature>
<dbReference type="Proteomes" id="UP000313359">
    <property type="component" value="Unassembled WGS sequence"/>
</dbReference>
<evidence type="ECO:0000256" key="1">
    <source>
        <dbReference type="SAM" id="MobiDB-lite"/>
    </source>
</evidence>
<protein>
    <submittedName>
        <fullName evidence="2">Uncharacterized protein</fullName>
    </submittedName>
</protein>
<reference evidence="2" key="1">
    <citation type="journal article" date="2018" name="Genome Biol. Evol.">
        <title>Genomics and development of Lentinus tigrinus, a white-rot wood-decaying mushroom with dimorphic fruiting bodies.</title>
        <authorList>
            <person name="Wu B."/>
            <person name="Xu Z."/>
            <person name="Knudson A."/>
            <person name="Carlson A."/>
            <person name="Chen N."/>
            <person name="Kovaka S."/>
            <person name="LaButti K."/>
            <person name="Lipzen A."/>
            <person name="Pennachio C."/>
            <person name="Riley R."/>
            <person name="Schakwitz W."/>
            <person name="Umezawa K."/>
            <person name="Ohm R.A."/>
            <person name="Grigoriev I.V."/>
            <person name="Nagy L.G."/>
            <person name="Gibbons J."/>
            <person name="Hibbett D."/>
        </authorList>
    </citation>
    <scope>NUCLEOTIDE SEQUENCE [LARGE SCALE GENOMIC DNA]</scope>
    <source>
        <strain evidence="2">ALCF2SS1-6</strain>
    </source>
</reference>
<feature type="region of interest" description="Disordered" evidence="1">
    <location>
        <begin position="257"/>
        <end position="285"/>
    </location>
</feature>
<organism evidence="2 3">
    <name type="scientific">Lentinus tigrinus ALCF2SS1-6</name>
    <dbReference type="NCBI Taxonomy" id="1328759"/>
    <lineage>
        <taxon>Eukaryota</taxon>
        <taxon>Fungi</taxon>
        <taxon>Dikarya</taxon>
        <taxon>Basidiomycota</taxon>
        <taxon>Agaricomycotina</taxon>
        <taxon>Agaricomycetes</taxon>
        <taxon>Polyporales</taxon>
        <taxon>Polyporaceae</taxon>
        <taxon>Lentinus</taxon>
    </lineage>
</organism>
<gene>
    <name evidence="2" type="ORF">L227DRAFT_601836</name>
</gene>
<evidence type="ECO:0000313" key="3">
    <source>
        <dbReference type="Proteomes" id="UP000313359"/>
    </source>
</evidence>
<feature type="region of interest" description="Disordered" evidence="1">
    <location>
        <begin position="225"/>
        <end position="245"/>
    </location>
</feature>
<accession>A0A5C2S5Q9</accession>
<name>A0A5C2S5Q9_9APHY</name>
<evidence type="ECO:0000313" key="2">
    <source>
        <dbReference type="EMBL" id="RPD58538.1"/>
    </source>
</evidence>
<dbReference type="EMBL" id="ML122274">
    <property type="protein sequence ID" value="RPD58538.1"/>
    <property type="molecule type" value="Genomic_DNA"/>
</dbReference>
<feature type="region of interest" description="Disordered" evidence="1">
    <location>
        <begin position="1"/>
        <end position="34"/>
    </location>
</feature>
<sequence length="285" mass="30998">MRPETHEVSRTSQQHVRSRHVALDISQEPQEPRKAVRIAADNPLDAAVQPNGATDQLETGAPLHQTALDAVPRPHTIPPSFDIRSPSLSSPPSRLPLCMPGRTIAPSGLTHEMTGGRATSHIVAALTGTKFAPGWAVRCARTAWFSPGQAEPRHANPVRVAAAHRTPTKGLKEHMCKTWIHMLEPAIWYSFTGSDERLGTLQNPRHSLGLGHAFGNWQSNLHNHASTNTGRCTSPRAKSSTPDMSPFEQQITFSQIASSNATASRPSSRVNPSRQTHHVGTISYC</sequence>
<proteinExistence type="predicted"/>
<keyword evidence="3" id="KW-1185">Reference proteome</keyword>